<proteinExistence type="predicted"/>
<accession>A0ABW8RDK8</accession>
<dbReference type="InterPro" id="IPR004711">
    <property type="entry name" value="Benzoate_Transporter"/>
</dbReference>
<name>A0ABW8RDK8_9BACI</name>
<feature type="transmembrane region" description="Helical" evidence="1">
    <location>
        <begin position="112"/>
        <end position="130"/>
    </location>
</feature>
<dbReference type="PANTHER" id="PTHR30199:SF0">
    <property type="entry name" value="INNER MEMBRANE PROTEIN YDCO"/>
    <property type="match status" value="1"/>
</dbReference>
<dbReference type="PANTHER" id="PTHR30199">
    <property type="entry name" value="MFS FAMILY TRANSPORTER, PREDICTED SUBSTRATE BENZOATE"/>
    <property type="match status" value="1"/>
</dbReference>
<evidence type="ECO:0000313" key="2">
    <source>
        <dbReference type="EMBL" id="MFK9090757.1"/>
    </source>
</evidence>
<dbReference type="RefSeq" id="WP_406579451.1">
    <property type="nucleotide sequence ID" value="NZ_JBJHQH010000003.1"/>
</dbReference>
<feature type="transmembrane region" description="Helical" evidence="1">
    <location>
        <begin position="306"/>
        <end position="330"/>
    </location>
</feature>
<feature type="transmembrane region" description="Helical" evidence="1">
    <location>
        <begin position="337"/>
        <end position="358"/>
    </location>
</feature>
<evidence type="ECO:0000313" key="3">
    <source>
        <dbReference type="Proteomes" id="UP001623041"/>
    </source>
</evidence>
<dbReference type="Pfam" id="PF03594">
    <property type="entry name" value="BenE"/>
    <property type="match status" value="1"/>
</dbReference>
<sequence>METETYLVKKTDRPRRKQKPLQDLTINNVSSGIISAMLAMTGPPAIILAAADAGHFTHEQTISWMFAVYFFGGLFSIVFPFIYKIPITGAHSLSGVAFLVTITPHYTFSELIGAYLITGFIIYIVGISGLFTKIMKWFPNEIIAAMLGGMITTYVVRLISSVNDLAIVGIPAVLGYFIFIKWVKRIPAVLGAVCIALLITLFTQNIEISAMDTSYIFPSMFKPDFSIIGIFTISLPLALLILSNDAAPGIGALESINFKPPTQKIISASGIFTMIAAFFGGQSANIAGMMSMICAGDESGPREKRYMASVVSGALILLFGIFAWEVVPFIKALPKSFVSMLAGFALIGVLGSSLQMGFSKEKFRLSSTFAFVIALSNISFFHISAPVLALVLGSFISNVIEKQN</sequence>
<keyword evidence="1" id="KW-0812">Transmembrane</keyword>
<reference evidence="2 3" key="1">
    <citation type="submission" date="2024-11" db="EMBL/GenBank/DDBJ databases">
        <authorList>
            <person name="Lucas J.A."/>
        </authorList>
    </citation>
    <scope>NUCLEOTIDE SEQUENCE [LARGE SCALE GENOMIC DNA]</scope>
    <source>
        <strain evidence="2 3">Z 5.4</strain>
    </source>
</reference>
<keyword evidence="1" id="KW-1133">Transmembrane helix</keyword>
<feature type="transmembrane region" description="Helical" evidence="1">
    <location>
        <begin position="226"/>
        <end position="244"/>
    </location>
</feature>
<keyword evidence="3" id="KW-1185">Reference proteome</keyword>
<feature type="transmembrane region" description="Helical" evidence="1">
    <location>
        <begin position="25"/>
        <end position="50"/>
    </location>
</feature>
<feature type="transmembrane region" description="Helical" evidence="1">
    <location>
        <begin position="370"/>
        <end position="396"/>
    </location>
</feature>
<feature type="transmembrane region" description="Helical" evidence="1">
    <location>
        <begin position="265"/>
        <end position="286"/>
    </location>
</feature>
<feature type="transmembrane region" description="Helical" evidence="1">
    <location>
        <begin position="165"/>
        <end position="183"/>
    </location>
</feature>
<organism evidence="2 3">
    <name type="scientific">Bacillus salipaludis</name>
    <dbReference type="NCBI Taxonomy" id="2547811"/>
    <lineage>
        <taxon>Bacteria</taxon>
        <taxon>Bacillati</taxon>
        <taxon>Bacillota</taxon>
        <taxon>Bacilli</taxon>
        <taxon>Bacillales</taxon>
        <taxon>Bacillaceae</taxon>
        <taxon>Bacillus</taxon>
    </lineage>
</organism>
<protein>
    <submittedName>
        <fullName evidence="2">Benzoate/H(+) symporter BenE family transporter</fullName>
    </submittedName>
</protein>
<dbReference type="NCBIfam" id="TIGR00843">
    <property type="entry name" value="benE"/>
    <property type="match status" value="1"/>
</dbReference>
<evidence type="ECO:0000256" key="1">
    <source>
        <dbReference type="SAM" id="Phobius"/>
    </source>
</evidence>
<gene>
    <name evidence="2" type="ORF">ACJEBI_04585</name>
</gene>
<feature type="transmembrane region" description="Helical" evidence="1">
    <location>
        <begin position="62"/>
        <end position="83"/>
    </location>
</feature>
<feature type="transmembrane region" description="Helical" evidence="1">
    <location>
        <begin position="90"/>
        <end position="106"/>
    </location>
</feature>
<comment type="caution">
    <text evidence="2">The sequence shown here is derived from an EMBL/GenBank/DDBJ whole genome shotgun (WGS) entry which is preliminary data.</text>
</comment>
<feature type="transmembrane region" description="Helical" evidence="1">
    <location>
        <begin position="142"/>
        <end position="159"/>
    </location>
</feature>
<keyword evidence="1" id="KW-0472">Membrane</keyword>
<dbReference type="Proteomes" id="UP001623041">
    <property type="component" value="Unassembled WGS sequence"/>
</dbReference>
<dbReference type="EMBL" id="JBJHQH010000003">
    <property type="protein sequence ID" value="MFK9090757.1"/>
    <property type="molecule type" value="Genomic_DNA"/>
</dbReference>
<feature type="transmembrane region" description="Helical" evidence="1">
    <location>
        <begin position="188"/>
        <end position="206"/>
    </location>
</feature>